<evidence type="ECO:0000256" key="3">
    <source>
        <dbReference type="ARBA" id="ARBA00022723"/>
    </source>
</evidence>
<dbReference type="Pfam" id="PF00271">
    <property type="entry name" value="Helicase_C"/>
    <property type="match status" value="1"/>
</dbReference>
<feature type="binding site" evidence="12">
    <location>
        <position position="503"/>
    </location>
    <ligand>
        <name>Zn(2+)</name>
        <dbReference type="ChEBI" id="CHEBI:29105"/>
        <label>1</label>
    </ligand>
</feature>
<dbReference type="GO" id="GO:0003677">
    <property type="term" value="F:DNA binding"/>
    <property type="evidence" value="ECO:0007669"/>
    <property type="project" value="UniProtKB-UniRule"/>
</dbReference>
<dbReference type="Pfam" id="PF18319">
    <property type="entry name" value="Zn_ribbon_PriA"/>
    <property type="match status" value="1"/>
</dbReference>
<keyword evidence="10 12" id="KW-0413">Isomerase</keyword>
<dbReference type="Pfam" id="PF18074">
    <property type="entry name" value="PriA_C"/>
    <property type="match status" value="1"/>
</dbReference>
<keyword evidence="1 12" id="KW-0639">Primosome</keyword>
<keyword evidence="4 12" id="KW-0547">Nucleotide-binding</keyword>
<dbReference type="SMART" id="SM00487">
    <property type="entry name" value="DEXDc"/>
    <property type="match status" value="1"/>
</dbReference>
<evidence type="ECO:0000256" key="5">
    <source>
        <dbReference type="ARBA" id="ARBA00022801"/>
    </source>
</evidence>
<comment type="cofactor">
    <cofactor evidence="12">
        <name>Zn(2+)</name>
        <dbReference type="ChEBI" id="CHEBI:29105"/>
    </cofactor>
    <text evidence="12">Binds 2 zinc ions per subunit.</text>
</comment>
<dbReference type="InterPro" id="IPR001650">
    <property type="entry name" value="Helicase_C-like"/>
</dbReference>
<dbReference type="InterPro" id="IPR040498">
    <property type="entry name" value="PriA_CRR"/>
</dbReference>
<dbReference type="PROSITE" id="PS51194">
    <property type="entry name" value="HELICASE_CTER"/>
    <property type="match status" value="1"/>
</dbReference>
<keyword evidence="6 12" id="KW-0347">Helicase</keyword>
<keyword evidence="8 12" id="KW-0067">ATP-binding</keyword>
<dbReference type="FunFam" id="3.40.1440.60:FF:000001">
    <property type="entry name" value="Primosomal protein N"/>
    <property type="match status" value="1"/>
</dbReference>
<dbReference type="GO" id="GO:0006310">
    <property type="term" value="P:DNA recombination"/>
    <property type="evidence" value="ECO:0007669"/>
    <property type="project" value="InterPro"/>
</dbReference>
<feature type="binding site" evidence="12">
    <location>
        <position position="472"/>
    </location>
    <ligand>
        <name>Zn(2+)</name>
        <dbReference type="ChEBI" id="CHEBI:29105"/>
        <label>2</label>
    </ligand>
</feature>
<reference evidence="15" key="1">
    <citation type="submission" date="2022-07" db="EMBL/GenBank/DDBJ databases">
        <title>Prevotella copri.</title>
        <authorList>
            <person name="Yang C."/>
        </authorList>
    </citation>
    <scope>NUCLEOTIDE SEQUENCE</scope>
    <source>
        <strain evidence="15">HF1476</strain>
    </source>
</reference>
<accession>A0AAW5IPM9</accession>
<evidence type="ECO:0000256" key="9">
    <source>
        <dbReference type="ARBA" id="ARBA00023125"/>
    </source>
</evidence>
<dbReference type="GO" id="GO:0016787">
    <property type="term" value="F:hydrolase activity"/>
    <property type="evidence" value="ECO:0007669"/>
    <property type="project" value="UniProtKB-KW"/>
</dbReference>
<evidence type="ECO:0000256" key="11">
    <source>
        <dbReference type="ARBA" id="ARBA00048988"/>
    </source>
</evidence>
<feature type="binding site" evidence="12">
    <location>
        <position position="490"/>
    </location>
    <ligand>
        <name>Zn(2+)</name>
        <dbReference type="ChEBI" id="CHEBI:29105"/>
        <label>2</label>
    </ligand>
</feature>
<keyword evidence="7 12" id="KW-0862">Zinc</keyword>
<evidence type="ECO:0000256" key="7">
    <source>
        <dbReference type="ARBA" id="ARBA00022833"/>
    </source>
</evidence>
<dbReference type="GO" id="GO:0006269">
    <property type="term" value="P:DNA replication, synthesis of primer"/>
    <property type="evidence" value="ECO:0007669"/>
    <property type="project" value="UniProtKB-KW"/>
</dbReference>
<keyword evidence="2 12" id="KW-0235">DNA replication</keyword>
<dbReference type="InterPro" id="IPR041236">
    <property type="entry name" value="PriA_C"/>
</dbReference>
<dbReference type="NCBIfam" id="TIGR00595">
    <property type="entry name" value="priA"/>
    <property type="match status" value="1"/>
</dbReference>
<dbReference type="FunFam" id="3.40.50.300:FF:000489">
    <property type="entry name" value="Primosome assembly protein PriA"/>
    <property type="match status" value="1"/>
</dbReference>
<dbReference type="CDD" id="cd17929">
    <property type="entry name" value="DEXHc_priA"/>
    <property type="match status" value="1"/>
</dbReference>
<dbReference type="RefSeq" id="WP_254973735.1">
    <property type="nucleotide sequence ID" value="NZ_JANDWK010000011.1"/>
</dbReference>
<evidence type="ECO:0000313" key="15">
    <source>
        <dbReference type="EMBL" id="MCP9599497.1"/>
    </source>
</evidence>
<dbReference type="PROSITE" id="PS51192">
    <property type="entry name" value="HELICASE_ATP_BIND_1"/>
    <property type="match status" value="1"/>
</dbReference>
<dbReference type="InterPro" id="IPR014001">
    <property type="entry name" value="Helicase_ATP-bd"/>
</dbReference>
<keyword evidence="9 12" id="KW-0238">DNA-binding</keyword>
<comment type="catalytic activity">
    <reaction evidence="11 12">
        <text>ATP + H2O = ADP + phosphate + H(+)</text>
        <dbReference type="Rhea" id="RHEA:13065"/>
        <dbReference type="ChEBI" id="CHEBI:15377"/>
        <dbReference type="ChEBI" id="CHEBI:15378"/>
        <dbReference type="ChEBI" id="CHEBI:30616"/>
        <dbReference type="ChEBI" id="CHEBI:43474"/>
        <dbReference type="ChEBI" id="CHEBI:456216"/>
        <dbReference type="EC" id="5.6.2.4"/>
    </reaction>
</comment>
<feature type="binding site" evidence="12">
    <location>
        <position position="493"/>
    </location>
    <ligand>
        <name>Zn(2+)</name>
        <dbReference type="ChEBI" id="CHEBI:29105"/>
        <label>2</label>
    </ligand>
</feature>
<dbReference type="InterPro" id="IPR041222">
    <property type="entry name" value="PriA_3primeBD"/>
</dbReference>
<dbReference type="Gene3D" id="3.40.1440.60">
    <property type="entry name" value="PriA, 3(prime) DNA-binding domain"/>
    <property type="match status" value="1"/>
</dbReference>
<feature type="binding site" evidence="12">
    <location>
        <position position="475"/>
    </location>
    <ligand>
        <name>Zn(2+)</name>
        <dbReference type="ChEBI" id="CHEBI:29105"/>
        <label>2</label>
    </ligand>
</feature>
<evidence type="ECO:0000256" key="4">
    <source>
        <dbReference type="ARBA" id="ARBA00022741"/>
    </source>
</evidence>
<dbReference type="InterPro" id="IPR011545">
    <property type="entry name" value="DEAD/DEAH_box_helicase_dom"/>
</dbReference>
<dbReference type="GO" id="GO:0008270">
    <property type="term" value="F:zinc ion binding"/>
    <property type="evidence" value="ECO:0007669"/>
    <property type="project" value="UniProtKB-UniRule"/>
</dbReference>
<evidence type="ECO:0000313" key="16">
    <source>
        <dbReference type="Proteomes" id="UP001204486"/>
    </source>
</evidence>
<dbReference type="Gene3D" id="3.40.50.300">
    <property type="entry name" value="P-loop containing nucleotide triphosphate hydrolases"/>
    <property type="match status" value="2"/>
</dbReference>
<evidence type="ECO:0000256" key="1">
    <source>
        <dbReference type="ARBA" id="ARBA00022515"/>
    </source>
</evidence>
<dbReference type="PANTHER" id="PTHR30580">
    <property type="entry name" value="PRIMOSOMAL PROTEIN N"/>
    <property type="match status" value="1"/>
</dbReference>
<dbReference type="Pfam" id="PF17764">
    <property type="entry name" value="PriA_3primeBD"/>
    <property type="match status" value="1"/>
</dbReference>
<feature type="binding site" evidence="12">
    <location>
        <position position="463"/>
    </location>
    <ligand>
        <name>Zn(2+)</name>
        <dbReference type="ChEBI" id="CHEBI:29105"/>
        <label>1</label>
    </ligand>
</feature>
<keyword evidence="3 12" id="KW-0479">Metal-binding</keyword>
<evidence type="ECO:0000256" key="10">
    <source>
        <dbReference type="ARBA" id="ARBA00023235"/>
    </source>
</evidence>
<dbReference type="GO" id="GO:0006302">
    <property type="term" value="P:double-strand break repair"/>
    <property type="evidence" value="ECO:0007669"/>
    <property type="project" value="InterPro"/>
</dbReference>
<evidence type="ECO:0000256" key="6">
    <source>
        <dbReference type="ARBA" id="ARBA00022806"/>
    </source>
</evidence>
<evidence type="ECO:0000256" key="2">
    <source>
        <dbReference type="ARBA" id="ARBA00022705"/>
    </source>
</evidence>
<feature type="domain" description="Helicase ATP-binding" evidence="13">
    <location>
        <begin position="232"/>
        <end position="400"/>
    </location>
</feature>
<dbReference type="HAMAP" id="MF_00983">
    <property type="entry name" value="PriA"/>
    <property type="match status" value="1"/>
</dbReference>
<gene>
    <name evidence="12 15" type="primary">priA</name>
    <name evidence="15" type="ORF">NNC55_05940</name>
</gene>
<proteinExistence type="inferred from homology"/>
<dbReference type="EC" id="5.6.2.4" evidence="12"/>
<protein>
    <recommendedName>
        <fullName evidence="12">Replication restart protein PriA</fullName>
    </recommendedName>
    <alternativeName>
        <fullName evidence="12">ATP-dependent DNA helicase PriA</fullName>
        <ecNumber evidence="12">5.6.2.4</ecNumber>
    </alternativeName>
    <alternativeName>
        <fullName evidence="12">DNA 3'-5' helicase PriA</fullName>
    </alternativeName>
</protein>
<comment type="similarity">
    <text evidence="12">Belongs to the helicase family. PriA subfamily.</text>
</comment>
<dbReference type="CDD" id="cd18804">
    <property type="entry name" value="SF2_C_priA"/>
    <property type="match status" value="1"/>
</dbReference>
<dbReference type="GO" id="GO:0043138">
    <property type="term" value="F:3'-5' DNA helicase activity"/>
    <property type="evidence" value="ECO:0007669"/>
    <property type="project" value="UniProtKB-EC"/>
</dbReference>
<feature type="binding site" evidence="12">
    <location>
        <position position="466"/>
    </location>
    <ligand>
        <name>Zn(2+)</name>
        <dbReference type="ChEBI" id="CHEBI:29105"/>
        <label>1</label>
    </ligand>
</feature>
<dbReference type="InterPro" id="IPR042115">
    <property type="entry name" value="PriA_3primeBD_sf"/>
</dbReference>
<dbReference type="Proteomes" id="UP001204486">
    <property type="component" value="Unassembled WGS sequence"/>
</dbReference>
<dbReference type="GO" id="GO:1990077">
    <property type="term" value="C:primosome complex"/>
    <property type="evidence" value="ECO:0007669"/>
    <property type="project" value="UniProtKB-UniRule"/>
</dbReference>
<sequence>MKYVDVILPLPLDGTFTYSVPDGMEGKVVPGVRLLVPLGKSKKYIAMATRLHNDKPAFSCKPVEAVLDNTPSLLPQQMRLWQWIGYYYMAPLGDVYNAAMPGGLKSTEKFKPKMELYVELASTYRSEQALHVALNLVQRALKQAKTLTTFLSLSHWDSLDGDTPREGIKKVTKEELMNESHCTAAVVKALIDRGILFTYELEIGRLNTNGESHLDLIKPLSLAQQDAYNGILMQMMKKDVVLLHGVTSSGKTEIYIHLIRKAIEEHKQVLYLLPEIALTVQIMERLHRVFGDRLGIYHSKYSDAERVEIWQKQLSDHPYDVILGARSAVFLPFKNLGLVIIDEEHETSFKQQDPAPRYHARSAAIVLAKMYGAKTLLGTATPSMESYYNAQQGKYGLVELKTRYKGVQLPEIQVVDVKDLRRRKMMSGPFSPQLLAAVREALKNGQQAILFQNRRGFAPMVECKVCGWVPKCKNCDVSLTLHKSINLLTCHYCGYTYPVPTECPNCGSTEIMGRGFGTEKIEDQITEIFPEAKIARMDLDTTRTRNAYERLIADFSEGRTNLLIGTQMVSKGLDFDKVSVVGILNADSMLNYPDFRAYEHAFMMMAQVSGRAGRKGKRGLVILQTKNPTLPVIGQVVNNDYEGLYQGILEERRTFHYPPFFHLINVYVKHKYDKVCEQASHELSKTLRSWFGGRVLGPDKPAVARVKTMNIRKIVIKLENGIDQQKVREYLKFAQQQMGKDPRYGALQIYYDVDPL</sequence>
<dbReference type="SUPFAM" id="SSF52540">
    <property type="entry name" value="P-loop containing nucleoside triphosphate hydrolases"/>
    <property type="match status" value="1"/>
</dbReference>
<dbReference type="SMART" id="SM00490">
    <property type="entry name" value="HELICc"/>
    <property type="match status" value="1"/>
</dbReference>
<dbReference type="Pfam" id="PF00270">
    <property type="entry name" value="DEAD"/>
    <property type="match status" value="1"/>
</dbReference>
<comment type="caution">
    <text evidence="15">The sequence shown here is derived from an EMBL/GenBank/DDBJ whole genome shotgun (WGS) entry which is preliminary data.</text>
</comment>
<comment type="subunit">
    <text evidence="12">Component of the replication restart primosome.</text>
</comment>
<evidence type="ECO:0000256" key="12">
    <source>
        <dbReference type="HAMAP-Rule" id="MF_00983"/>
    </source>
</evidence>
<evidence type="ECO:0000259" key="14">
    <source>
        <dbReference type="PROSITE" id="PS51194"/>
    </source>
</evidence>
<keyword evidence="5 12" id="KW-0378">Hydrolase</keyword>
<comment type="function">
    <text evidence="12">Initiates the restart of stalled replication forks, which reloads the replicative helicase on sites other than the origin of replication. Recognizes and binds to abandoned replication forks and remodels them to uncover a helicase loading site. Promotes assembly of the primosome at these replication forks.</text>
</comment>
<dbReference type="InterPro" id="IPR027417">
    <property type="entry name" value="P-loop_NTPase"/>
</dbReference>
<dbReference type="AlphaFoldDB" id="A0AAW5IPM9"/>
<dbReference type="PANTHER" id="PTHR30580:SF0">
    <property type="entry name" value="PRIMOSOMAL PROTEIN N"/>
    <property type="match status" value="1"/>
</dbReference>
<evidence type="ECO:0000259" key="13">
    <source>
        <dbReference type="PROSITE" id="PS51192"/>
    </source>
</evidence>
<dbReference type="EMBL" id="JANDWN010000011">
    <property type="protein sequence ID" value="MCP9599497.1"/>
    <property type="molecule type" value="Genomic_DNA"/>
</dbReference>
<comment type="catalytic activity">
    <reaction evidence="12">
        <text>Couples ATP hydrolysis with the unwinding of duplex DNA by translocating in the 3'-5' direction.</text>
        <dbReference type="EC" id="5.6.2.4"/>
    </reaction>
</comment>
<evidence type="ECO:0000256" key="8">
    <source>
        <dbReference type="ARBA" id="ARBA00022840"/>
    </source>
</evidence>
<feature type="domain" description="Helicase C-terminal" evidence="14">
    <location>
        <begin position="498"/>
        <end position="652"/>
    </location>
</feature>
<name>A0AAW5IPM9_9BACT</name>
<organism evidence="15 16">
    <name type="scientific">Segatella copri</name>
    <dbReference type="NCBI Taxonomy" id="165179"/>
    <lineage>
        <taxon>Bacteria</taxon>
        <taxon>Pseudomonadati</taxon>
        <taxon>Bacteroidota</taxon>
        <taxon>Bacteroidia</taxon>
        <taxon>Bacteroidales</taxon>
        <taxon>Prevotellaceae</taxon>
        <taxon>Segatella</taxon>
    </lineage>
</organism>
<dbReference type="InterPro" id="IPR005259">
    <property type="entry name" value="PriA"/>
</dbReference>
<dbReference type="GO" id="GO:0005524">
    <property type="term" value="F:ATP binding"/>
    <property type="evidence" value="ECO:0007669"/>
    <property type="project" value="UniProtKB-UniRule"/>
</dbReference>
<dbReference type="GO" id="GO:0006270">
    <property type="term" value="P:DNA replication initiation"/>
    <property type="evidence" value="ECO:0007669"/>
    <property type="project" value="TreeGrafter"/>
</dbReference>
<feature type="binding site" evidence="12">
    <location>
        <position position="506"/>
    </location>
    <ligand>
        <name>Zn(2+)</name>
        <dbReference type="ChEBI" id="CHEBI:29105"/>
        <label>1</label>
    </ligand>
</feature>